<organism evidence="2 3">
    <name type="scientific">Candidatus Borkfalkia avistercoris</name>
    <dbReference type="NCBI Taxonomy" id="2838504"/>
    <lineage>
        <taxon>Bacteria</taxon>
        <taxon>Bacillati</taxon>
        <taxon>Bacillota</taxon>
        <taxon>Clostridia</taxon>
        <taxon>Christensenellales</taxon>
        <taxon>Christensenellaceae</taxon>
        <taxon>Candidatus Borkfalkia</taxon>
    </lineage>
</organism>
<dbReference type="Gene3D" id="2.160.20.120">
    <property type="match status" value="1"/>
</dbReference>
<comment type="caution">
    <text evidence="2">The sequence shown here is derived from an EMBL/GenBank/DDBJ whole genome shotgun (WGS) entry which is preliminary data.</text>
</comment>
<dbReference type="Proteomes" id="UP000824132">
    <property type="component" value="Unassembled WGS sequence"/>
</dbReference>
<proteinExistence type="predicted"/>
<dbReference type="InterPro" id="IPR025164">
    <property type="entry name" value="Toastrack_DUF4097"/>
</dbReference>
<gene>
    <name evidence="2" type="ORF">H9727_03710</name>
</gene>
<evidence type="ECO:0000313" key="2">
    <source>
        <dbReference type="EMBL" id="HIZ03371.1"/>
    </source>
</evidence>
<sequence>MAKTKRRWTKALIIIGVVLLVAAIALFVCGMSAADWDFKKLSTVRYTQKEYSLEEGAQTDSIFVRYTSAHVEISYREDASNVQISYPVRINSNGEEIASVSVTFEGGALRVEEKDDTFDLFSWNLSTPTLTVILPAGTECSLDIDTGNGSVSVSAANAVNAPSVKVHSDNGDIAISPAGGLHVRGNAEFSSDNGRVAVEGLTAEGNVTLESDNGNIDLTNASASAVSAETDNGNLTFTDLQVSGALTVKSENGDIRLRESVRAASFSAETDNGDIFVAEGGVLGANELTFRTDLGDIRINGALAGSQSDYTFFINTGTGSSNIPSGGSGAIRLNATTDLGNITLRFEK</sequence>
<dbReference type="PANTHER" id="PTHR34094">
    <property type="match status" value="1"/>
</dbReference>
<accession>A0A9D2CYV5</accession>
<name>A0A9D2CYV5_9FIRM</name>
<evidence type="ECO:0000259" key="1">
    <source>
        <dbReference type="Pfam" id="PF13349"/>
    </source>
</evidence>
<reference evidence="2" key="2">
    <citation type="submission" date="2021-04" db="EMBL/GenBank/DDBJ databases">
        <authorList>
            <person name="Gilroy R."/>
        </authorList>
    </citation>
    <scope>NUCLEOTIDE SEQUENCE</scope>
    <source>
        <strain evidence="2">CHK187-5294</strain>
    </source>
</reference>
<dbReference type="Pfam" id="PF13349">
    <property type="entry name" value="DUF4097"/>
    <property type="match status" value="1"/>
</dbReference>
<evidence type="ECO:0000313" key="3">
    <source>
        <dbReference type="Proteomes" id="UP000824132"/>
    </source>
</evidence>
<protein>
    <submittedName>
        <fullName evidence="2">DUF4097 domain-containing protein</fullName>
    </submittedName>
</protein>
<dbReference type="EMBL" id="DXCL01000022">
    <property type="protein sequence ID" value="HIZ03371.1"/>
    <property type="molecule type" value="Genomic_DNA"/>
</dbReference>
<feature type="domain" description="DUF4097" evidence="1">
    <location>
        <begin position="60"/>
        <end position="278"/>
    </location>
</feature>
<reference evidence="2" key="1">
    <citation type="journal article" date="2021" name="PeerJ">
        <title>Extensive microbial diversity within the chicken gut microbiome revealed by metagenomics and culture.</title>
        <authorList>
            <person name="Gilroy R."/>
            <person name="Ravi A."/>
            <person name="Getino M."/>
            <person name="Pursley I."/>
            <person name="Horton D.L."/>
            <person name="Alikhan N.F."/>
            <person name="Baker D."/>
            <person name="Gharbi K."/>
            <person name="Hall N."/>
            <person name="Watson M."/>
            <person name="Adriaenssens E.M."/>
            <person name="Foster-Nyarko E."/>
            <person name="Jarju S."/>
            <person name="Secka A."/>
            <person name="Antonio M."/>
            <person name="Oren A."/>
            <person name="Chaudhuri R.R."/>
            <person name="La Ragione R."/>
            <person name="Hildebrand F."/>
            <person name="Pallen M.J."/>
        </authorList>
    </citation>
    <scope>NUCLEOTIDE SEQUENCE</scope>
    <source>
        <strain evidence="2">CHK187-5294</strain>
    </source>
</reference>
<dbReference type="AlphaFoldDB" id="A0A9D2CYV5"/>
<dbReference type="PANTHER" id="PTHR34094:SF1">
    <property type="entry name" value="PROTEIN FAM185A"/>
    <property type="match status" value="1"/>
</dbReference>